<organism evidence="1">
    <name type="scientific">Spongospora subterranea</name>
    <dbReference type="NCBI Taxonomy" id="70186"/>
    <lineage>
        <taxon>Eukaryota</taxon>
        <taxon>Sar</taxon>
        <taxon>Rhizaria</taxon>
        <taxon>Endomyxa</taxon>
        <taxon>Phytomyxea</taxon>
        <taxon>Plasmodiophorida</taxon>
        <taxon>Plasmodiophoridae</taxon>
        <taxon>Spongospora</taxon>
    </lineage>
</organism>
<feature type="non-terminal residue" evidence="1">
    <location>
        <position position="1"/>
    </location>
</feature>
<protein>
    <recommendedName>
        <fullName evidence="2">Mitochondrial import inner membrane translocase subunit TIM22</fullName>
    </recommendedName>
</protein>
<proteinExistence type="predicted"/>
<sequence>RSGSARWYFRFSRPHQPRLVGKINGQMGKDDGMLDPVRTTILGAGIGTVVGTLKAIWSDLPAGRPGHSQPFLQNTLHNVGRYSLLMASSGAAYSIARNLTRSWDKPGSHSIWSQTAACSAAGACLGLHANSVKTGALSAAMLTIAMSSTLFLLEAGKRTERQQFKMDPARS</sequence>
<accession>A0A0H5R4A9</accession>
<dbReference type="AlphaFoldDB" id="A0A0H5R4A9"/>
<reference evidence="1" key="1">
    <citation type="submission" date="2015-04" db="EMBL/GenBank/DDBJ databases">
        <title>The genome sequence of the plant pathogenic Rhizarian Plasmodiophora brassicae reveals insights in its biotrophic life cycle and the origin of chitin synthesis.</title>
        <authorList>
            <person name="Schwelm A."/>
            <person name="Fogelqvist J."/>
            <person name="Knaust A."/>
            <person name="Julke S."/>
            <person name="Lilja T."/>
            <person name="Dhandapani V."/>
            <person name="Bonilla-Rosso G."/>
            <person name="Karlsson M."/>
            <person name="Shevchenko A."/>
            <person name="Choi S.R."/>
            <person name="Kim H.G."/>
            <person name="Park J.Y."/>
            <person name="Lim Y.P."/>
            <person name="Ludwig-Muller J."/>
            <person name="Dixelius C."/>
        </authorList>
    </citation>
    <scope>NUCLEOTIDE SEQUENCE</scope>
    <source>
        <tissue evidence="1">Potato root galls</tissue>
    </source>
</reference>
<dbReference type="EMBL" id="HACM01008536">
    <property type="protein sequence ID" value="CRZ08978.1"/>
    <property type="molecule type" value="Transcribed_RNA"/>
</dbReference>
<evidence type="ECO:0008006" key="2">
    <source>
        <dbReference type="Google" id="ProtNLM"/>
    </source>
</evidence>
<name>A0A0H5R4A9_9EUKA</name>
<evidence type="ECO:0000313" key="1">
    <source>
        <dbReference type="EMBL" id="CRZ08978.1"/>
    </source>
</evidence>